<protein>
    <submittedName>
        <fullName evidence="2">Uncharacterized protein</fullName>
    </submittedName>
</protein>
<sequence length="165" mass="17891">MLLGHGNSLDTVVDKATGVAHSQQNIGSIHEPSGVRIPAVTDDRIWTDPLQVDTPTSNLKEGHSAGGEIMIDIPLGYPTRTEHIREIQEYHDERSADTRPHGSMQQTGVNIVEDGNSGRATRWDVTSKGGDNDICCCECAVGIVATILMSIVACAIVLPIYFHFR</sequence>
<dbReference type="EMBL" id="PGCI01000012">
    <property type="protein sequence ID" value="PLW50136.1"/>
    <property type="molecule type" value="Genomic_DNA"/>
</dbReference>
<keyword evidence="1" id="KW-0472">Membrane</keyword>
<dbReference type="EMBL" id="PGCJ01000168">
    <property type="protein sequence ID" value="PLW41510.1"/>
    <property type="molecule type" value="Genomic_DNA"/>
</dbReference>
<proteinExistence type="predicted"/>
<name>A0A2N5UUS6_9BASI</name>
<comment type="caution">
    <text evidence="2">The sequence shown here is derived from an EMBL/GenBank/DDBJ whole genome shotgun (WGS) entry which is preliminary data.</text>
</comment>
<evidence type="ECO:0000313" key="2">
    <source>
        <dbReference type="EMBL" id="PLW41510.1"/>
    </source>
</evidence>
<dbReference type="Proteomes" id="UP000235392">
    <property type="component" value="Unassembled WGS sequence"/>
</dbReference>
<gene>
    <name evidence="2" type="ORF">PCANC_13101</name>
    <name evidence="3" type="ORF">PCASD_01803</name>
</gene>
<evidence type="ECO:0000313" key="5">
    <source>
        <dbReference type="Proteomes" id="UP000235392"/>
    </source>
</evidence>
<dbReference type="Proteomes" id="UP000235388">
    <property type="component" value="Unassembled WGS sequence"/>
</dbReference>
<evidence type="ECO:0000313" key="4">
    <source>
        <dbReference type="Proteomes" id="UP000235388"/>
    </source>
</evidence>
<keyword evidence="1" id="KW-0812">Transmembrane</keyword>
<keyword evidence="4" id="KW-1185">Reference proteome</keyword>
<dbReference type="AlphaFoldDB" id="A0A2N5UUS6"/>
<accession>A0A2N5UUS6</accession>
<keyword evidence="1" id="KW-1133">Transmembrane helix</keyword>
<organism evidence="2 4">
    <name type="scientific">Puccinia coronata f. sp. avenae</name>
    <dbReference type="NCBI Taxonomy" id="200324"/>
    <lineage>
        <taxon>Eukaryota</taxon>
        <taxon>Fungi</taxon>
        <taxon>Dikarya</taxon>
        <taxon>Basidiomycota</taxon>
        <taxon>Pucciniomycotina</taxon>
        <taxon>Pucciniomycetes</taxon>
        <taxon>Pucciniales</taxon>
        <taxon>Pucciniaceae</taxon>
        <taxon>Puccinia</taxon>
    </lineage>
</organism>
<feature type="transmembrane region" description="Helical" evidence="1">
    <location>
        <begin position="140"/>
        <end position="162"/>
    </location>
</feature>
<evidence type="ECO:0000256" key="1">
    <source>
        <dbReference type="SAM" id="Phobius"/>
    </source>
</evidence>
<evidence type="ECO:0000313" key="3">
    <source>
        <dbReference type="EMBL" id="PLW50136.1"/>
    </source>
</evidence>
<reference evidence="4 5" key="1">
    <citation type="submission" date="2017-11" db="EMBL/GenBank/DDBJ databases">
        <title>De novo assembly and phasing of dikaryotic genomes from two isolates of Puccinia coronata f. sp. avenae, the causal agent of oat crown rust.</title>
        <authorList>
            <person name="Miller M.E."/>
            <person name="Zhang Y."/>
            <person name="Omidvar V."/>
            <person name="Sperschneider J."/>
            <person name="Schwessinger B."/>
            <person name="Raley C."/>
            <person name="Palmer J.M."/>
            <person name="Garnica D."/>
            <person name="Upadhyaya N."/>
            <person name="Rathjen J."/>
            <person name="Taylor J.M."/>
            <person name="Park R.F."/>
            <person name="Dodds P.N."/>
            <person name="Hirsch C.D."/>
            <person name="Kianian S.F."/>
            <person name="Figueroa M."/>
        </authorList>
    </citation>
    <scope>NUCLEOTIDE SEQUENCE [LARGE SCALE GENOMIC DNA]</scope>
    <source>
        <strain evidence="2">12NC29</strain>
        <strain evidence="3">12SD80</strain>
    </source>
</reference>